<accession>A0ABP8A1Y9</accession>
<comment type="caution">
    <text evidence="1">The sequence shown here is derived from an EMBL/GenBank/DDBJ whole genome shotgun (WGS) entry which is preliminary data.</text>
</comment>
<gene>
    <name evidence="1" type="ORF">GCM10022287_22290</name>
</gene>
<protein>
    <submittedName>
        <fullName evidence="1">Uncharacterized protein</fullName>
    </submittedName>
</protein>
<name>A0ABP8A1Y9_9MICO</name>
<dbReference type="EMBL" id="BAABBW010000003">
    <property type="protein sequence ID" value="GAA4175935.1"/>
    <property type="molecule type" value="Genomic_DNA"/>
</dbReference>
<evidence type="ECO:0000313" key="2">
    <source>
        <dbReference type="Proteomes" id="UP001501079"/>
    </source>
</evidence>
<sequence length="94" mass="10477">MNREHAVKVLAKCSGYDARRPDDLEIAAFTEALAHVDYDKALAAVAEHYQAETRRIMPADIIRLVSARPARVHVHKWLNDGTCYGGDGCTERVV</sequence>
<evidence type="ECO:0000313" key="1">
    <source>
        <dbReference type="EMBL" id="GAA4175935.1"/>
    </source>
</evidence>
<reference evidence="2" key="1">
    <citation type="journal article" date="2019" name="Int. J. Syst. Evol. Microbiol.">
        <title>The Global Catalogue of Microorganisms (GCM) 10K type strain sequencing project: providing services to taxonomists for standard genome sequencing and annotation.</title>
        <authorList>
            <consortium name="The Broad Institute Genomics Platform"/>
            <consortium name="The Broad Institute Genome Sequencing Center for Infectious Disease"/>
            <person name="Wu L."/>
            <person name="Ma J."/>
        </authorList>
    </citation>
    <scope>NUCLEOTIDE SEQUENCE [LARGE SCALE GENOMIC DNA]</scope>
    <source>
        <strain evidence="2">JCM 17591</strain>
    </source>
</reference>
<organism evidence="1 2">
    <name type="scientific">Gryllotalpicola koreensis</name>
    <dbReference type="NCBI Taxonomy" id="993086"/>
    <lineage>
        <taxon>Bacteria</taxon>
        <taxon>Bacillati</taxon>
        <taxon>Actinomycetota</taxon>
        <taxon>Actinomycetes</taxon>
        <taxon>Micrococcales</taxon>
        <taxon>Microbacteriaceae</taxon>
        <taxon>Gryllotalpicola</taxon>
    </lineage>
</organism>
<dbReference type="Proteomes" id="UP001501079">
    <property type="component" value="Unassembled WGS sequence"/>
</dbReference>
<keyword evidence="2" id="KW-1185">Reference proteome</keyword>
<proteinExistence type="predicted"/>